<organism evidence="1 2">
    <name type="scientific">Candidatus Collierbacteria bacterium RIFCSPHIGHO2_02_FULL_49_10</name>
    <dbReference type="NCBI Taxonomy" id="1817723"/>
    <lineage>
        <taxon>Bacteria</taxon>
        <taxon>Candidatus Collieribacteriota</taxon>
    </lineage>
</organism>
<sequence length="104" mass="12201">MQIDFVDSNVKFTDRYKARLITKFSSVIDKYLNGMSEDLKLATLSIHKNMRGSYELKFNMEKVPFAKIYIHHVSPDLLPGIVELRDQVKRQIRENIAKIRDSSR</sequence>
<protein>
    <recommendedName>
        <fullName evidence="3">Ribosomal subunit interface protein</fullName>
    </recommendedName>
</protein>
<dbReference type="Gene3D" id="3.30.160.100">
    <property type="entry name" value="Ribosome hibernation promotion factor-like"/>
    <property type="match status" value="1"/>
</dbReference>
<evidence type="ECO:0008006" key="3">
    <source>
        <dbReference type="Google" id="ProtNLM"/>
    </source>
</evidence>
<dbReference type="InterPro" id="IPR036567">
    <property type="entry name" value="RHF-like"/>
</dbReference>
<comment type="caution">
    <text evidence="1">The sequence shown here is derived from an EMBL/GenBank/DDBJ whole genome shotgun (WGS) entry which is preliminary data.</text>
</comment>
<evidence type="ECO:0000313" key="2">
    <source>
        <dbReference type="Proteomes" id="UP000177390"/>
    </source>
</evidence>
<evidence type="ECO:0000313" key="1">
    <source>
        <dbReference type="EMBL" id="OGD70643.1"/>
    </source>
</evidence>
<dbReference type="Proteomes" id="UP000177390">
    <property type="component" value="Unassembled WGS sequence"/>
</dbReference>
<name>A0A1F5ETB4_9BACT</name>
<accession>A0A1F5ETB4</accession>
<dbReference type="AlphaFoldDB" id="A0A1F5ETB4"/>
<proteinExistence type="predicted"/>
<reference evidence="1 2" key="1">
    <citation type="journal article" date="2016" name="Nat. Commun.">
        <title>Thousands of microbial genomes shed light on interconnected biogeochemical processes in an aquifer system.</title>
        <authorList>
            <person name="Anantharaman K."/>
            <person name="Brown C.T."/>
            <person name="Hug L.A."/>
            <person name="Sharon I."/>
            <person name="Castelle C.J."/>
            <person name="Probst A.J."/>
            <person name="Thomas B.C."/>
            <person name="Singh A."/>
            <person name="Wilkins M.J."/>
            <person name="Karaoz U."/>
            <person name="Brodie E.L."/>
            <person name="Williams K.H."/>
            <person name="Hubbard S.S."/>
            <person name="Banfield J.F."/>
        </authorList>
    </citation>
    <scope>NUCLEOTIDE SEQUENCE [LARGE SCALE GENOMIC DNA]</scope>
</reference>
<dbReference type="EMBL" id="MFAH01000049">
    <property type="protein sequence ID" value="OGD70643.1"/>
    <property type="molecule type" value="Genomic_DNA"/>
</dbReference>
<gene>
    <name evidence="1" type="ORF">A3D09_00080</name>
</gene>